<feature type="compositionally biased region" description="Low complexity" evidence="1">
    <location>
        <begin position="10"/>
        <end position="23"/>
    </location>
</feature>
<feature type="region of interest" description="Disordered" evidence="1">
    <location>
        <begin position="1"/>
        <end position="37"/>
    </location>
</feature>
<name>A0ABS8UYV9_DATST</name>
<evidence type="ECO:0000256" key="1">
    <source>
        <dbReference type="SAM" id="MobiDB-lite"/>
    </source>
</evidence>
<evidence type="ECO:0000313" key="2">
    <source>
        <dbReference type="EMBL" id="MCD9639948.1"/>
    </source>
</evidence>
<organism evidence="2 3">
    <name type="scientific">Datura stramonium</name>
    <name type="common">Jimsonweed</name>
    <name type="synonym">Common thornapple</name>
    <dbReference type="NCBI Taxonomy" id="4076"/>
    <lineage>
        <taxon>Eukaryota</taxon>
        <taxon>Viridiplantae</taxon>
        <taxon>Streptophyta</taxon>
        <taxon>Embryophyta</taxon>
        <taxon>Tracheophyta</taxon>
        <taxon>Spermatophyta</taxon>
        <taxon>Magnoliopsida</taxon>
        <taxon>eudicotyledons</taxon>
        <taxon>Gunneridae</taxon>
        <taxon>Pentapetalae</taxon>
        <taxon>asterids</taxon>
        <taxon>lamiids</taxon>
        <taxon>Solanales</taxon>
        <taxon>Solanaceae</taxon>
        <taxon>Solanoideae</taxon>
        <taxon>Datureae</taxon>
        <taxon>Datura</taxon>
    </lineage>
</organism>
<feature type="non-terminal residue" evidence="2">
    <location>
        <position position="1"/>
    </location>
</feature>
<sequence length="76" mass="7948">HSTTPGGSRAGAHQTRAQTRAQANPQPEVVNGSQPRVVAPEKDAPSIVLVVVPTVALPTDVAMRLLNVLEALIPNH</sequence>
<proteinExistence type="predicted"/>
<comment type="caution">
    <text evidence="2">The sequence shown here is derived from an EMBL/GenBank/DDBJ whole genome shotgun (WGS) entry which is preliminary data.</text>
</comment>
<feature type="non-terminal residue" evidence="2">
    <location>
        <position position="76"/>
    </location>
</feature>
<accession>A0ABS8UYV9</accession>
<dbReference type="EMBL" id="JACEIK010003025">
    <property type="protein sequence ID" value="MCD9639948.1"/>
    <property type="molecule type" value="Genomic_DNA"/>
</dbReference>
<protein>
    <submittedName>
        <fullName evidence="2">Uncharacterized protein</fullName>
    </submittedName>
</protein>
<keyword evidence="3" id="KW-1185">Reference proteome</keyword>
<evidence type="ECO:0000313" key="3">
    <source>
        <dbReference type="Proteomes" id="UP000823775"/>
    </source>
</evidence>
<dbReference type="Proteomes" id="UP000823775">
    <property type="component" value="Unassembled WGS sequence"/>
</dbReference>
<gene>
    <name evidence="2" type="ORF">HAX54_024943</name>
</gene>
<reference evidence="2 3" key="1">
    <citation type="journal article" date="2021" name="BMC Genomics">
        <title>Datura genome reveals duplications of psychoactive alkaloid biosynthetic genes and high mutation rate following tissue culture.</title>
        <authorList>
            <person name="Rajewski A."/>
            <person name="Carter-House D."/>
            <person name="Stajich J."/>
            <person name="Litt A."/>
        </authorList>
    </citation>
    <scope>NUCLEOTIDE SEQUENCE [LARGE SCALE GENOMIC DNA]</scope>
    <source>
        <strain evidence="2">AR-01</strain>
    </source>
</reference>